<name>A0A4Y2KLP1_ARAVE</name>
<gene>
    <name evidence="1" type="ORF">AVEN_255937_1</name>
</gene>
<organism evidence="1 2">
    <name type="scientific">Araneus ventricosus</name>
    <name type="common">Orbweaver spider</name>
    <name type="synonym">Epeira ventricosa</name>
    <dbReference type="NCBI Taxonomy" id="182803"/>
    <lineage>
        <taxon>Eukaryota</taxon>
        <taxon>Metazoa</taxon>
        <taxon>Ecdysozoa</taxon>
        <taxon>Arthropoda</taxon>
        <taxon>Chelicerata</taxon>
        <taxon>Arachnida</taxon>
        <taxon>Araneae</taxon>
        <taxon>Araneomorphae</taxon>
        <taxon>Entelegynae</taxon>
        <taxon>Araneoidea</taxon>
        <taxon>Araneidae</taxon>
        <taxon>Araneus</taxon>
    </lineage>
</organism>
<accession>A0A4Y2KLP1</accession>
<dbReference type="Proteomes" id="UP000499080">
    <property type="component" value="Unassembled WGS sequence"/>
</dbReference>
<keyword evidence="2" id="KW-1185">Reference proteome</keyword>
<dbReference type="PANTHER" id="PTHR45913:SF19">
    <property type="entry name" value="LOW QUALITY PROTEIN: ZINC FINGER BED DOMAIN-CONTAINING PROTEIN 5-LIKE"/>
    <property type="match status" value="1"/>
</dbReference>
<dbReference type="AlphaFoldDB" id="A0A4Y2KLP1"/>
<protein>
    <submittedName>
        <fullName evidence="1">Uncharacterized protein</fullName>
    </submittedName>
</protein>
<comment type="caution">
    <text evidence="1">The sequence shown here is derived from an EMBL/GenBank/DDBJ whole genome shotgun (WGS) entry which is preliminary data.</text>
</comment>
<reference evidence="1 2" key="1">
    <citation type="journal article" date="2019" name="Sci. Rep.">
        <title>Orb-weaving spider Araneus ventricosus genome elucidates the spidroin gene catalogue.</title>
        <authorList>
            <person name="Kono N."/>
            <person name="Nakamura H."/>
            <person name="Ohtoshi R."/>
            <person name="Moran D.A.P."/>
            <person name="Shinohara A."/>
            <person name="Yoshida Y."/>
            <person name="Fujiwara M."/>
            <person name="Mori M."/>
            <person name="Tomita M."/>
            <person name="Arakawa K."/>
        </authorList>
    </citation>
    <scope>NUCLEOTIDE SEQUENCE [LARGE SCALE GENOMIC DNA]</scope>
</reference>
<evidence type="ECO:0000313" key="2">
    <source>
        <dbReference type="Proteomes" id="UP000499080"/>
    </source>
</evidence>
<dbReference type="PANTHER" id="PTHR45913">
    <property type="entry name" value="EPM2A-INTERACTING PROTEIN 1"/>
    <property type="match status" value="1"/>
</dbReference>
<dbReference type="EMBL" id="BGPR01004753">
    <property type="protein sequence ID" value="GBN02982.1"/>
    <property type="molecule type" value="Genomic_DNA"/>
</dbReference>
<sequence>MIIVSYPYLNSFHEDLFLPKPLPTATTDTEIFKLLDEFFAESSILWDNYINVCTDEAKGMTGKTPGAIAKIEKPRGAAVANAYFIDMLLQ</sequence>
<proteinExistence type="predicted"/>
<evidence type="ECO:0000313" key="1">
    <source>
        <dbReference type="EMBL" id="GBN02982.1"/>
    </source>
</evidence>